<dbReference type="GO" id="GO:0005829">
    <property type="term" value="C:cytosol"/>
    <property type="evidence" value="ECO:0007669"/>
    <property type="project" value="TreeGrafter"/>
</dbReference>
<sequence length="897" mass="101952">MDWLLWVLSVVIALLGGFVLNRLGPSPPPVVTVHVDEEEENDAKQDVKPLGFLEGKEKDDKDDADEGPCELVIVAYRLPVKVTKDEDGWVVEWDDPFARNVFADLKLLNRENLTVKWVGTVPGPEVSKGDQFDLEEELEGLSCYPVFLPPTIRNKFYKGFCKGTLWPLFHYVMPQAIKLDTDFGTRWDAVWQAYRAGNMFFSKTVTRVIENNNDMIWIHGYHLLLVPSLVRRRLPKARIGSFVHEPWPSSEVFRSLPARENILRGMLACDLIGFQTYDYVRHFLSCCKRLLNLDYKSLAGGSIGITYAGRSVAVRISHVGTRSQIFKKLSASQEVAKEVKSILETQNGKRCILSVDYMDLTKGPQMKLQAFYRFLRAHPEKAKSLSLTQIILPSSNVDKNEVKAIVMREVKRIRAEFGNDTIRIVDNPPLNQLVAYYVVSEVAIISTFWDGLNLIPYEYTASQNNKNPGALVISEFMGCSRSLSGVIRVNPWSIQGTATAIKNAVEMSLHKRQAFFARRYRYVMAHTLEEWAKGFLKDLRRASKYNSNLKFVQVGFSSDVRLVGLRSDFSPVDLESITPVFRKSKSRLILLDYDGTLIGDSKTSSAPNEGLKRTLRNLSSDPRNLVFIMSGRTRKDLISFFGDIPELGIAAEKGCFVRWPAKVLNYIDSIPESTLPSLERRSLHMATLKFQNSWRRCDEDSKTSTNDRWYSLCDRSEMHWKPLAMMVIKAYNERTDGAMIEDKEYGIVWKFDGADPDYGQMQAGELQKYLQELIEDGAIDVVVYDDNRILEILPKGVNKGVATTLLINTLSEYLKEPLYLMAVGDDVSDEKMFNALQNNPLVDRYKREMEGKTYEEKAKCHIVTCCVGLKPSNAHYYAHDPEEVCEVLKGLTSSSSY</sequence>
<feature type="signal peptide" evidence="4">
    <location>
        <begin position="1"/>
        <end position="17"/>
    </location>
</feature>
<dbReference type="Gene3D" id="3.40.50.1000">
    <property type="entry name" value="HAD superfamily/HAD-like"/>
    <property type="match status" value="2"/>
</dbReference>
<dbReference type="Pfam" id="PF00982">
    <property type="entry name" value="Glyco_transf_20"/>
    <property type="match status" value="1"/>
</dbReference>
<comment type="similarity">
    <text evidence="1">In the N-terminal section; belongs to the glycosyltransferase 20 family.</text>
</comment>
<dbReference type="PANTHER" id="PTHR10788:SF94">
    <property type="entry name" value="ALPHA,ALPHA-TREHALOSE-PHOSPHATE SYNTHASE [UDP-FORMING] 5"/>
    <property type="match status" value="1"/>
</dbReference>
<evidence type="ECO:0008006" key="6">
    <source>
        <dbReference type="Google" id="ProtNLM"/>
    </source>
</evidence>
<dbReference type="InterPro" id="IPR001830">
    <property type="entry name" value="Glyco_trans_20"/>
</dbReference>
<reference evidence="5" key="1">
    <citation type="submission" date="2021-01" db="EMBL/GenBank/DDBJ databases">
        <authorList>
            <person name="Corre E."/>
            <person name="Pelletier E."/>
            <person name="Niang G."/>
            <person name="Scheremetjew M."/>
            <person name="Finn R."/>
            <person name="Kale V."/>
            <person name="Holt S."/>
            <person name="Cochrane G."/>
            <person name="Meng A."/>
            <person name="Brown T."/>
            <person name="Cohen L."/>
        </authorList>
    </citation>
    <scope>NUCLEOTIDE SEQUENCE</scope>
    <source>
        <strain evidence="5">CCMP2058</strain>
    </source>
</reference>
<evidence type="ECO:0000256" key="2">
    <source>
        <dbReference type="ARBA" id="ARBA00006330"/>
    </source>
</evidence>
<keyword evidence="4" id="KW-0732">Signal</keyword>
<dbReference type="GO" id="GO:0004805">
    <property type="term" value="F:trehalose-phosphatase activity"/>
    <property type="evidence" value="ECO:0007669"/>
    <property type="project" value="TreeGrafter"/>
</dbReference>
<organism evidence="5">
    <name type="scientific">Amorphochlora amoebiformis</name>
    <dbReference type="NCBI Taxonomy" id="1561963"/>
    <lineage>
        <taxon>Eukaryota</taxon>
        <taxon>Sar</taxon>
        <taxon>Rhizaria</taxon>
        <taxon>Cercozoa</taxon>
        <taxon>Chlorarachniophyceae</taxon>
        <taxon>Amorphochlora</taxon>
    </lineage>
</organism>
<dbReference type="SUPFAM" id="SSF53756">
    <property type="entry name" value="UDP-Glycosyltransferase/glycogen phosphorylase"/>
    <property type="match status" value="1"/>
</dbReference>
<proteinExistence type="inferred from homology"/>
<dbReference type="InterPro" id="IPR003337">
    <property type="entry name" value="Trehalose_PPase"/>
</dbReference>
<gene>
    <name evidence="5" type="ORF">LAMO00422_LOCUS9341</name>
</gene>
<dbReference type="GO" id="GO:0005992">
    <property type="term" value="P:trehalose biosynthetic process"/>
    <property type="evidence" value="ECO:0007669"/>
    <property type="project" value="InterPro"/>
</dbReference>
<dbReference type="Gene3D" id="3.40.50.2000">
    <property type="entry name" value="Glycogen Phosphorylase B"/>
    <property type="match status" value="2"/>
</dbReference>
<protein>
    <recommendedName>
        <fullName evidence="6">Alpha,alpha-trehalose-phosphate synthase (UDP-forming)</fullName>
    </recommendedName>
</protein>
<dbReference type="SUPFAM" id="SSF56784">
    <property type="entry name" value="HAD-like"/>
    <property type="match status" value="1"/>
</dbReference>
<evidence type="ECO:0000256" key="1">
    <source>
        <dbReference type="ARBA" id="ARBA00005409"/>
    </source>
</evidence>
<dbReference type="EMBL" id="HBEM01013533">
    <property type="protein sequence ID" value="CAD8448007.1"/>
    <property type="molecule type" value="Transcribed_RNA"/>
</dbReference>
<evidence type="ECO:0000256" key="4">
    <source>
        <dbReference type="SAM" id="SignalP"/>
    </source>
</evidence>
<dbReference type="FunFam" id="3.40.50.1000:FF:000052">
    <property type="entry name" value="Alpha,alpha-trehalose-phosphate synthase [UDP-forming] 6"/>
    <property type="match status" value="1"/>
</dbReference>
<dbReference type="InterPro" id="IPR023214">
    <property type="entry name" value="HAD_sf"/>
</dbReference>
<evidence type="ECO:0000256" key="3">
    <source>
        <dbReference type="SAM" id="MobiDB-lite"/>
    </source>
</evidence>
<evidence type="ECO:0000313" key="5">
    <source>
        <dbReference type="EMBL" id="CAD8448007.1"/>
    </source>
</evidence>
<comment type="similarity">
    <text evidence="2">In the C-terminal section; belongs to the trehalose phosphatase family.</text>
</comment>
<dbReference type="Pfam" id="PF02358">
    <property type="entry name" value="Trehalose_PPase"/>
    <property type="match status" value="1"/>
</dbReference>
<feature type="chain" id="PRO_5031018993" description="Alpha,alpha-trehalose-phosphate synthase (UDP-forming)" evidence="4">
    <location>
        <begin position="18"/>
        <end position="897"/>
    </location>
</feature>
<accession>A0A7S0DC27</accession>
<dbReference type="PANTHER" id="PTHR10788">
    <property type="entry name" value="TREHALOSE-6-PHOSPHATE SYNTHASE"/>
    <property type="match status" value="1"/>
</dbReference>
<feature type="region of interest" description="Disordered" evidence="3">
    <location>
        <begin position="37"/>
        <end position="65"/>
    </location>
</feature>
<name>A0A7S0DC27_9EUKA</name>
<dbReference type="CDD" id="cd03788">
    <property type="entry name" value="GT20_TPS"/>
    <property type="match status" value="1"/>
</dbReference>
<dbReference type="InterPro" id="IPR036412">
    <property type="entry name" value="HAD-like_sf"/>
</dbReference>
<dbReference type="AlphaFoldDB" id="A0A7S0DC27"/>